<sequence length="229" mass="23409">MALAARPGAVGGTPAAGRLPVGCGNASGGTFPIATRLYGGPDAHHPGTGFEPWAVELTNTTGRACREVHPVLVFAARDRGLTPARMMLEFYDPGAARWRTAPLAATAEDEVVGVLGTQRAKGGGFTVGARAAVTVKVRLALTGDTPPNQVTVNAAVVQRHGSDGDWVGESGDYRFAVLKDRGTGAGVTRDELATTGTGSTLRLAAALGMVLAAGGVLVLLSRGLRRTRG</sequence>
<name>A0A5B8JSU7_9ACTN</name>
<protein>
    <recommendedName>
        <fullName evidence="4">LPXTG cell wall anchor domain-containing protein</fullName>
    </recommendedName>
</protein>
<dbReference type="AlphaFoldDB" id="A0A5B8JSU7"/>
<dbReference type="EMBL" id="CP042266">
    <property type="protein sequence ID" value="QDY80923.1"/>
    <property type="molecule type" value="Genomic_DNA"/>
</dbReference>
<evidence type="ECO:0000313" key="3">
    <source>
        <dbReference type="Proteomes" id="UP000320580"/>
    </source>
</evidence>
<keyword evidence="1" id="KW-0812">Transmembrane</keyword>
<keyword evidence="1" id="KW-1133">Transmembrane helix</keyword>
<dbReference type="Proteomes" id="UP000320580">
    <property type="component" value="Chromosome"/>
</dbReference>
<dbReference type="OrthoDB" id="4336829at2"/>
<reference evidence="2 3" key="1">
    <citation type="submission" date="2019-07" db="EMBL/GenBank/DDBJ databases">
        <authorList>
            <person name="Zhu P."/>
        </authorList>
    </citation>
    <scope>NUCLEOTIDE SEQUENCE [LARGE SCALE GENOMIC DNA]</scope>
    <source>
        <strain evidence="2 3">SSL-25</strain>
    </source>
</reference>
<dbReference type="KEGG" id="sqz:FQU76_10600"/>
<evidence type="ECO:0000313" key="2">
    <source>
        <dbReference type="EMBL" id="QDY80923.1"/>
    </source>
</evidence>
<accession>A0A5B8JSU7</accession>
<keyword evidence="1" id="KW-0472">Membrane</keyword>
<keyword evidence="3" id="KW-1185">Reference proteome</keyword>
<feature type="transmembrane region" description="Helical" evidence="1">
    <location>
        <begin position="201"/>
        <end position="220"/>
    </location>
</feature>
<gene>
    <name evidence="2" type="ORF">FQU76_10600</name>
</gene>
<organism evidence="2 3">
    <name type="scientific">Streptomyces qinzhouensis</name>
    <dbReference type="NCBI Taxonomy" id="2599401"/>
    <lineage>
        <taxon>Bacteria</taxon>
        <taxon>Bacillati</taxon>
        <taxon>Actinomycetota</taxon>
        <taxon>Actinomycetes</taxon>
        <taxon>Kitasatosporales</taxon>
        <taxon>Streptomycetaceae</taxon>
        <taxon>Streptomyces</taxon>
    </lineage>
</organism>
<evidence type="ECO:0000256" key="1">
    <source>
        <dbReference type="SAM" id="Phobius"/>
    </source>
</evidence>
<evidence type="ECO:0008006" key="4">
    <source>
        <dbReference type="Google" id="ProtNLM"/>
    </source>
</evidence>
<proteinExistence type="predicted"/>